<keyword evidence="1" id="KW-1133">Transmembrane helix</keyword>
<evidence type="ECO:0000313" key="3">
    <source>
        <dbReference type="Proteomes" id="UP000544095"/>
    </source>
</evidence>
<evidence type="ECO:0000313" key="2">
    <source>
        <dbReference type="EMBL" id="KAF5577693.1"/>
    </source>
</evidence>
<keyword evidence="1" id="KW-0472">Membrane</keyword>
<organism evidence="2 3">
    <name type="scientific">Fusarium pseudoanthophilum</name>
    <dbReference type="NCBI Taxonomy" id="48495"/>
    <lineage>
        <taxon>Eukaryota</taxon>
        <taxon>Fungi</taxon>
        <taxon>Dikarya</taxon>
        <taxon>Ascomycota</taxon>
        <taxon>Pezizomycotina</taxon>
        <taxon>Sordariomycetes</taxon>
        <taxon>Hypocreomycetidae</taxon>
        <taxon>Hypocreales</taxon>
        <taxon>Nectriaceae</taxon>
        <taxon>Fusarium</taxon>
        <taxon>Fusarium fujikuroi species complex</taxon>
    </lineage>
</organism>
<dbReference type="AlphaFoldDB" id="A0A8H5KQP8"/>
<accession>A0A8H5KQP8</accession>
<name>A0A8H5KQP8_9HYPO</name>
<dbReference type="Proteomes" id="UP000544095">
    <property type="component" value="Unassembled WGS sequence"/>
</dbReference>
<comment type="caution">
    <text evidence="2">The sequence shown here is derived from an EMBL/GenBank/DDBJ whole genome shotgun (WGS) entry which is preliminary data.</text>
</comment>
<feature type="transmembrane region" description="Helical" evidence="1">
    <location>
        <begin position="33"/>
        <end position="65"/>
    </location>
</feature>
<keyword evidence="1" id="KW-0812">Transmembrane</keyword>
<sequence length="135" mass="14676">MAHPQDRLQSEIEDLKAQHQSGGQGVSQRQSKWFWVFLFLCKLILVAAFALIMVVAFVAVTIAFASYIAPSLLQLNDIMGVQNSEVAVRGPNSVWDPHGGPASPLANASGAILGSRGRLRLGYNTFLIPYHIVTT</sequence>
<evidence type="ECO:0000256" key="1">
    <source>
        <dbReference type="SAM" id="Phobius"/>
    </source>
</evidence>
<keyword evidence="3" id="KW-1185">Reference proteome</keyword>
<proteinExistence type="predicted"/>
<reference evidence="2 3" key="1">
    <citation type="submission" date="2020-05" db="EMBL/GenBank/DDBJ databases">
        <title>Identification and distribution of gene clusters putatively required for synthesis of sphingolipid metabolism inhibitors in phylogenetically diverse species of the filamentous fungus Fusarium.</title>
        <authorList>
            <person name="Kim H.-S."/>
            <person name="Busman M."/>
            <person name="Brown D.W."/>
            <person name="Divon H."/>
            <person name="Uhlig S."/>
            <person name="Proctor R.H."/>
        </authorList>
    </citation>
    <scope>NUCLEOTIDE SEQUENCE [LARGE SCALE GENOMIC DNA]</scope>
    <source>
        <strain evidence="2 3">NRRL 25211</strain>
    </source>
</reference>
<gene>
    <name evidence="2" type="ORF">FPANT_10296</name>
</gene>
<dbReference type="EMBL" id="JAAOAR010000580">
    <property type="protein sequence ID" value="KAF5577693.1"/>
    <property type="molecule type" value="Genomic_DNA"/>
</dbReference>
<protein>
    <submittedName>
        <fullName evidence="2">Uncharacterized protein</fullName>
    </submittedName>
</protein>